<protein>
    <submittedName>
        <fullName evidence="1">Uncharacterized protein</fullName>
    </submittedName>
</protein>
<sequence>MYIWRSGYRRILQVHKYSLLFPTTETYLSSYSTLPWRFLLHLYNVLLQTRSYVQPRTIRIVDRNQFVFVQIVLPLLRPTELIS</sequence>
<keyword evidence="2" id="KW-1185">Reference proteome</keyword>
<accession>A0A0C2X723</accession>
<dbReference type="InParanoid" id="A0A0C2X723"/>
<dbReference type="HOGENOM" id="CLU_2542079_0_0_1"/>
<dbReference type="AlphaFoldDB" id="A0A0C2X723"/>
<evidence type="ECO:0000313" key="1">
    <source>
        <dbReference type="EMBL" id="KIL65086.1"/>
    </source>
</evidence>
<evidence type="ECO:0000313" key="2">
    <source>
        <dbReference type="Proteomes" id="UP000054549"/>
    </source>
</evidence>
<name>A0A0C2X723_AMAMK</name>
<organism evidence="1 2">
    <name type="scientific">Amanita muscaria (strain Koide BX008)</name>
    <dbReference type="NCBI Taxonomy" id="946122"/>
    <lineage>
        <taxon>Eukaryota</taxon>
        <taxon>Fungi</taxon>
        <taxon>Dikarya</taxon>
        <taxon>Basidiomycota</taxon>
        <taxon>Agaricomycotina</taxon>
        <taxon>Agaricomycetes</taxon>
        <taxon>Agaricomycetidae</taxon>
        <taxon>Agaricales</taxon>
        <taxon>Pluteineae</taxon>
        <taxon>Amanitaceae</taxon>
        <taxon>Amanita</taxon>
    </lineage>
</organism>
<dbReference type="Proteomes" id="UP000054549">
    <property type="component" value="Unassembled WGS sequence"/>
</dbReference>
<dbReference type="EMBL" id="KN818244">
    <property type="protein sequence ID" value="KIL65086.1"/>
    <property type="molecule type" value="Genomic_DNA"/>
</dbReference>
<proteinExistence type="predicted"/>
<reference evidence="1 2" key="1">
    <citation type="submission" date="2014-04" db="EMBL/GenBank/DDBJ databases">
        <title>Evolutionary Origins and Diversification of the Mycorrhizal Mutualists.</title>
        <authorList>
            <consortium name="DOE Joint Genome Institute"/>
            <consortium name="Mycorrhizal Genomics Consortium"/>
            <person name="Kohler A."/>
            <person name="Kuo A."/>
            <person name="Nagy L.G."/>
            <person name="Floudas D."/>
            <person name="Copeland A."/>
            <person name="Barry K.W."/>
            <person name="Cichocki N."/>
            <person name="Veneault-Fourrey C."/>
            <person name="LaButti K."/>
            <person name="Lindquist E.A."/>
            <person name="Lipzen A."/>
            <person name="Lundell T."/>
            <person name="Morin E."/>
            <person name="Murat C."/>
            <person name="Riley R."/>
            <person name="Ohm R."/>
            <person name="Sun H."/>
            <person name="Tunlid A."/>
            <person name="Henrissat B."/>
            <person name="Grigoriev I.V."/>
            <person name="Hibbett D.S."/>
            <person name="Martin F."/>
        </authorList>
    </citation>
    <scope>NUCLEOTIDE SEQUENCE [LARGE SCALE GENOMIC DNA]</scope>
    <source>
        <strain evidence="1 2">Koide BX008</strain>
    </source>
</reference>
<gene>
    <name evidence="1" type="ORF">M378DRAFT_542039</name>
</gene>